<evidence type="ECO:0000313" key="2">
    <source>
        <dbReference type="Proteomes" id="UP000199101"/>
    </source>
</evidence>
<dbReference type="PIRSF" id="PIRSF032131">
    <property type="entry name" value="UCP032131"/>
    <property type="match status" value="1"/>
</dbReference>
<dbReference type="AlphaFoldDB" id="A0A1C3X2U9"/>
<dbReference type="Proteomes" id="UP000199101">
    <property type="component" value="Unassembled WGS sequence"/>
</dbReference>
<organism evidence="1 2">
    <name type="scientific">Rhizobium multihospitium</name>
    <dbReference type="NCBI Taxonomy" id="410764"/>
    <lineage>
        <taxon>Bacteria</taxon>
        <taxon>Pseudomonadati</taxon>
        <taxon>Pseudomonadota</taxon>
        <taxon>Alphaproteobacteria</taxon>
        <taxon>Hyphomicrobiales</taxon>
        <taxon>Rhizobiaceae</taxon>
        <taxon>Rhizobium/Agrobacterium group</taxon>
        <taxon>Rhizobium</taxon>
    </lineage>
</organism>
<dbReference type="Pfam" id="PF06676">
    <property type="entry name" value="DUF1178"/>
    <property type="match status" value="1"/>
</dbReference>
<dbReference type="InterPro" id="IPR009562">
    <property type="entry name" value="DUF1178"/>
</dbReference>
<proteinExistence type="predicted"/>
<keyword evidence="2" id="KW-1185">Reference proteome</keyword>
<dbReference type="RefSeq" id="WP_092717833.1">
    <property type="nucleotide sequence ID" value="NZ_FMAG01000009.1"/>
</dbReference>
<evidence type="ECO:0008006" key="3">
    <source>
        <dbReference type="Google" id="ProtNLM"/>
    </source>
</evidence>
<dbReference type="OrthoDB" id="9799894at2"/>
<dbReference type="STRING" id="410764.GA0061103_6990"/>
<dbReference type="EMBL" id="FMAG01000009">
    <property type="protein sequence ID" value="SCB46592.1"/>
    <property type="molecule type" value="Genomic_DNA"/>
</dbReference>
<gene>
    <name evidence="1" type="ORF">GA0061103_6990</name>
</gene>
<reference evidence="2" key="1">
    <citation type="submission" date="2016-08" db="EMBL/GenBank/DDBJ databases">
        <authorList>
            <person name="Varghese N."/>
            <person name="Submissions Spin"/>
        </authorList>
    </citation>
    <scope>NUCLEOTIDE SEQUENCE [LARGE SCALE GENOMIC DNA]</scope>
    <source>
        <strain evidence="2">HAMBI 2975</strain>
    </source>
</reference>
<protein>
    <recommendedName>
        <fullName evidence="3">DUF1178 family protein</fullName>
    </recommendedName>
</protein>
<sequence length="142" mass="15331">MIRYSLSCDNAHEFEGWFSESADFDRQVASGFLTCPVCNSAAISKLLMAPSVSTARKKDEMQTVAMDAARKEAMAKLKEAVDAIKANAEDVGVKFPEEARKIHYGEADARGIIGKATPDEAQALVEEGIEIAAIPVLPDDIN</sequence>
<evidence type="ECO:0000313" key="1">
    <source>
        <dbReference type="EMBL" id="SCB46592.1"/>
    </source>
</evidence>
<accession>A0A1C3X2U9</accession>
<name>A0A1C3X2U9_9HYPH</name>